<protein>
    <recommendedName>
        <fullName evidence="1">Heterokaryon incompatibility domain-containing protein</fullName>
    </recommendedName>
</protein>
<comment type="caution">
    <text evidence="2">The sequence shown here is derived from an EMBL/GenBank/DDBJ whole genome shotgun (WGS) entry which is preliminary data.</text>
</comment>
<dbReference type="AlphaFoldDB" id="A0A8H7RY49"/>
<dbReference type="Proteomes" id="UP000646827">
    <property type="component" value="Unassembled WGS sequence"/>
</dbReference>
<accession>A0A8H7RY49</accession>
<keyword evidence="3" id="KW-1185">Reference proteome</keyword>
<dbReference type="InterPro" id="IPR010730">
    <property type="entry name" value="HET"/>
</dbReference>
<feature type="domain" description="Heterokaryon incompatibility" evidence="1">
    <location>
        <begin position="52"/>
        <end position="172"/>
    </location>
</feature>
<evidence type="ECO:0000313" key="3">
    <source>
        <dbReference type="Proteomes" id="UP000646827"/>
    </source>
</evidence>
<proteinExistence type="predicted"/>
<dbReference type="PANTHER" id="PTHR24148">
    <property type="entry name" value="ANKYRIN REPEAT DOMAIN-CONTAINING PROTEIN 39 HOMOLOG-RELATED"/>
    <property type="match status" value="1"/>
</dbReference>
<name>A0A8H7RY49_9FUNG</name>
<gene>
    <name evidence="2" type="ORF">INT45_012995</name>
</gene>
<evidence type="ECO:0000259" key="1">
    <source>
        <dbReference type="Pfam" id="PF06985"/>
    </source>
</evidence>
<dbReference type="Pfam" id="PF06985">
    <property type="entry name" value="HET"/>
    <property type="match status" value="1"/>
</dbReference>
<reference evidence="2 3" key="1">
    <citation type="submission" date="2020-12" db="EMBL/GenBank/DDBJ databases">
        <title>Metabolic potential, ecology and presence of endohyphal bacteria is reflected in genomic diversity of Mucoromycotina.</title>
        <authorList>
            <person name="Muszewska A."/>
            <person name="Okrasinska A."/>
            <person name="Steczkiewicz K."/>
            <person name="Drgas O."/>
            <person name="Orlowska M."/>
            <person name="Perlinska-Lenart U."/>
            <person name="Aleksandrzak-Piekarczyk T."/>
            <person name="Szatraj K."/>
            <person name="Zielenkiewicz U."/>
            <person name="Pilsyk S."/>
            <person name="Malc E."/>
            <person name="Mieczkowski P."/>
            <person name="Kruszewska J.S."/>
            <person name="Biernat P."/>
            <person name="Pawlowska J."/>
        </authorList>
    </citation>
    <scope>NUCLEOTIDE SEQUENCE [LARGE SCALE GENOMIC DNA]</scope>
    <source>
        <strain evidence="2 3">CBS 142.35</strain>
    </source>
</reference>
<evidence type="ECO:0000313" key="2">
    <source>
        <dbReference type="EMBL" id="KAG2218775.1"/>
    </source>
</evidence>
<dbReference type="OrthoDB" id="20872at2759"/>
<dbReference type="EMBL" id="JAEPRB010000211">
    <property type="protein sequence ID" value="KAG2218775.1"/>
    <property type="molecule type" value="Genomic_DNA"/>
</dbReference>
<dbReference type="PANTHER" id="PTHR24148:SF64">
    <property type="entry name" value="HETEROKARYON INCOMPATIBILITY DOMAIN-CONTAINING PROTEIN"/>
    <property type="match status" value="1"/>
</dbReference>
<organism evidence="2 3">
    <name type="scientific">Circinella minor</name>
    <dbReference type="NCBI Taxonomy" id="1195481"/>
    <lineage>
        <taxon>Eukaryota</taxon>
        <taxon>Fungi</taxon>
        <taxon>Fungi incertae sedis</taxon>
        <taxon>Mucoromycota</taxon>
        <taxon>Mucoromycotina</taxon>
        <taxon>Mucoromycetes</taxon>
        <taxon>Mucorales</taxon>
        <taxon>Lichtheimiaceae</taxon>
        <taxon>Circinella</taxon>
    </lineage>
</organism>
<dbReference type="InterPro" id="IPR052895">
    <property type="entry name" value="HetReg/Transcr_Mod"/>
</dbReference>
<sequence length="429" mass="50182">MYITYCRNQKSVDLVDTTSYRLNVTGGEYRPTWLMRVSDWKRVPGKEAVNGYHTISYCWEQSGEVSNTANIRYVRYDELLQQVCKDFQVEYVWYDKICIDQSDPKAKSREIKQMHKIYRNARYTIAMIPEVRLYNPQDFEEEALGFAHKAQDYVTDDVWYSCWFKRSWTLEEVMMARRILIIGANTNMFQHSLHTTDVPTTVDIFSGKLLDFEGTERNKVSVNQALAFAHFRTSTKPHDMIYALKNTIEEINSYVEKRNRMRNTKNNDHELDLSTADKDTVLLESVLNMQNATGANMTHYHQPEDDLLTHIRPLTLTEDCEECIVLPILLQLRTPVYKRTGEGVPSFIIKDYDHDYCLPVLRECIEGAGRYRAVGIYYVGVRDHRSTEPPSKLMDYIGRDDINFDDPKEIISALFENDCHEVSKEFIIE</sequence>